<dbReference type="SMART" id="SM00355">
    <property type="entry name" value="ZnF_C2H2"/>
    <property type="match status" value="2"/>
</dbReference>
<evidence type="ECO:0000256" key="5">
    <source>
        <dbReference type="PROSITE-ProRule" id="PRU00042"/>
    </source>
</evidence>
<comment type="caution">
    <text evidence="7">The sequence shown here is derived from an EMBL/GenBank/DDBJ whole genome shotgun (WGS) entry which is preliminary data.</text>
</comment>
<organism evidence="7 8">
    <name type="scientific">Meganyctiphanes norvegica</name>
    <name type="common">Northern krill</name>
    <name type="synonym">Thysanopoda norvegica</name>
    <dbReference type="NCBI Taxonomy" id="48144"/>
    <lineage>
        <taxon>Eukaryota</taxon>
        <taxon>Metazoa</taxon>
        <taxon>Ecdysozoa</taxon>
        <taxon>Arthropoda</taxon>
        <taxon>Crustacea</taxon>
        <taxon>Multicrustacea</taxon>
        <taxon>Malacostraca</taxon>
        <taxon>Eumalacostraca</taxon>
        <taxon>Eucarida</taxon>
        <taxon>Euphausiacea</taxon>
        <taxon>Euphausiidae</taxon>
        <taxon>Meganyctiphanes</taxon>
    </lineage>
</organism>
<dbReference type="SUPFAM" id="SSF57667">
    <property type="entry name" value="beta-beta-alpha zinc fingers"/>
    <property type="match status" value="1"/>
</dbReference>
<protein>
    <recommendedName>
        <fullName evidence="6">C2H2-type domain-containing protein</fullName>
    </recommendedName>
</protein>
<dbReference type="Proteomes" id="UP001497623">
    <property type="component" value="Unassembled WGS sequence"/>
</dbReference>
<sequence length="219" mass="25371">QCDKAFSYRNNLIIHQMSHTGEKPYQCNLCDKTFSCNKVLIIHRRTHLMVLDQHPHSVGSGVCKRARNEDDWITNRAKKARNLGQEYTSRMTGKVVKAREVGPDCRCTLKCFERVGIENINTIFTQYYASGDYNIQCAYIQSHTTEHEVMRRRGRDPKKHRKCWRKHHIEVDGEKISVCQKAFASFLGTDVKAIRRAVDKRTDTGVLIPDMRGKRGMQT</sequence>
<dbReference type="EMBL" id="CAXKWB010002728">
    <property type="protein sequence ID" value="CAL4067502.1"/>
    <property type="molecule type" value="Genomic_DNA"/>
</dbReference>
<dbReference type="GO" id="GO:0008270">
    <property type="term" value="F:zinc ion binding"/>
    <property type="evidence" value="ECO:0007669"/>
    <property type="project" value="UniProtKB-KW"/>
</dbReference>
<gene>
    <name evidence="7" type="ORF">MNOR_LOCUS6556</name>
</gene>
<dbReference type="FunFam" id="3.30.160.60:FF:000688">
    <property type="entry name" value="zinc finger protein 197 isoform X1"/>
    <property type="match status" value="1"/>
</dbReference>
<evidence type="ECO:0000313" key="8">
    <source>
        <dbReference type="Proteomes" id="UP001497623"/>
    </source>
</evidence>
<dbReference type="PROSITE" id="PS50157">
    <property type="entry name" value="ZINC_FINGER_C2H2_2"/>
    <property type="match status" value="2"/>
</dbReference>
<keyword evidence="2" id="KW-0677">Repeat</keyword>
<dbReference type="PANTHER" id="PTHR10773">
    <property type="entry name" value="DNA-DIRECTED RNA POLYMERASES I, II, AND III SUBUNIT RPABC2"/>
    <property type="match status" value="1"/>
</dbReference>
<evidence type="ECO:0000313" key="7">
    <source>
        <dbReference type="EMBL" id="CAL4067502.1"/>
    </source>
</evidence>
<evidence type="ECO:0000259" key="6">
    <source>
        <dbReference type="PROSITE" id="PS50157"/>
    </source>
</evidence>
<accession>A0AAV2Q1E4</accession>
<dbReference type="PROSITE" id="PS00028">
    <property type="entry name" value="ZINC_FINGER_C2H2_1"/>
    <property type="match status" value="1"/>
</dbReference>
<feature type="non-terminal residue" evidence="7">
    <location>
        <position position="1"/>
    </location>
</feature>
<evidence type="ECO:0000256" key="3">
    <source>
        <dbReference type="ARBA" id="ARBA00022771"/>
    </source>
</evidence>
<feature type="domain" description="C2H2-type" evidence="6">
    <location>
        <begin position="25"/>
        <end position="47"/>
    </location>
</feature>
<keyword evidence="3 5" id="KW-0863">Zinc-finger</keyword>
<dbReference type="PANTHER" id="PTHR10773:SF19">
    <property type="match status" value="1"/>
</dbReference>
<evidence type="ECO:0000256" key="2">
    <source>
        <dbReference type="ARBA" id="ARBA00022737"/>
    </source>
</evidence>
<dbReference type="AlphaFoldDB" id="A0AAV2Q1E4"/>
<keyword evidence="8" id="KW-1185">Reference proteome</keyword>
<evidence type="ECO:0000256" key="1">
    <source>
        <dbReference type="ARBA" id="ARBA00022723"/>
    </source>
</evidence>
<name>A0AAV2Q1E4_MEGNR</name>
<dbReference type="InterPro" id="IPR036236">
    <property type="entry name" value="Znf_C2H2_sf"/>
</dbReference>
<keyword evidence="1" id="KW-0479">Metal-binding</keyword>
<proteinExistence type="predicted"/>
<feature type="domain" description="C2H2-type" evidence="6">
    <location>
        <begin position="1"/>
        <end position="24"/>
    </location>
</feature>
<keyword evidence="4" id="KW-0862">Zinc</keyword>
<evidence type="ECO:0000256" key="4">
    <source>
        <dbReference type="ARBA" id="ARBA00022833"/>
    </source>
</evidence>
<dbReference type="Gene3D" id="3.30.160.60">
    <property type="entry name" value="Classic Zinc Finger"/>
    <property type="match status" value="2"/>
</dbReference>
<reference evidence="7 8" key="1">
    <citation type="submission" date="2024-05" db="EMBL/GenBank/DDBJ databases">
        <authorList>
            <person name="Wallberg A."/>
        </authorList>
    </citation>
    <scope>NUCLEOTIDE SEQUENCE [LARGE SCALE GENOMIC DNA]</scope>
</reference>
<dbReference type="InterPro" id="IPR013087">
    <property type="entry name" value="Znf_C2H2_type"/>
</dbReference>
<feature type="non-terminal residue" evidence="7">
    <location>
        <position position="219"/>
    </location>
</feature>